<proteinExistence type="predicted"/>
<organism evidence="1 2">
    <name type="scientific">Nocardioides humi</name>
    <dbReference type="NCBI Taxonomy" id="449461"/>
    <lineage>
        <taxon>Bacteria</taxon>
        <taxon>Bacillati</taxon>
        <taxon>Actinomycetota</taxon>
        <taxon>Actinomycetes</taxon>
        <taxon>Propionibacteriales</taxon>
        <taxon>Nocardioidaceae</taxon>
        <taxon>Nocardioides</taxon>
    </lineage>
</organism>
<evidence type="ECO:0000313" key="2">
    <source>
        <dbReference type="Proteomes" id="UP001500842"/>
    </source>
</evidence>
<dbReference type="InterPro" id="IPR007061">
    <property type="entry name" value="MST-like"/>
</dbReference>
<name>A0ABN2A1E0_9ACTN</name>
<evidence type="ECO:0000313" key="1">
    <source>
        <dbReference type="EMBL" id="GAA1508516.1"/>
    </source>
</evidence>
<dbReference type="EMBL" id="BAAAOR010000007">
    <property type="protein sequence ID" value="GAA1508516.1"/>
    <property type="molecule type" value="Genomic_DNA"/>
</dbReference>
<dbReference type="RefSeq" id="WP_141004868.1">
    <property type="nucleotide sequence ID" value="NZ_BAAAOR010000007.1"/>
</dbReference>
<dbReference type="SUPFAM" id="SSF109854">
    <property type="entry name" value="DinB/YfiT-like putative metalloenzymes"/>
    <property type="match status" value="1"/>
</dbReference>
<reference evidence="1 2" key="1">
    <citation type="journal article" date="2019" name="Int. J. Syst. Evol. Microbiol.">
        <title>The Global Catalogue of Microorganisms (GCM) 10K type strain sequencing project: providing services to taxonomists for standard genome sequencing and annotation.</title>
        <authorList>
            <consortium name="The Broad Institute Genomics Platform"/>
            <consortium name="The Broad Institute Genome Sequencing Center for Infectious Disease"/>
            <person name="Wu L."/>
            <person name="Ma J."/>
        </authorList>
    </citation>
    <scope>NUCLEOTIDE SEQUENCE [LARGE SCALE GENOMIC DNA]</scope>
    <source>
        <strain evidence="1 2">JCM 14942</strain>
    </source>
</reference>
<dbReference type="Pfam" id="PF04978">
    <property type="entry name" value="MST"/>
    <property type="match status" value="1"/>
</dbReference>
<sequence>MYAPALDDEITSLTRYIDQQLDAIRAAAYGLTEEQARATPCRSELSIGGLLKHTLHGMRGALGRLRGEAAAHDTSEAGVADYLAQFRLAEDETTVEVLAAWDAARANLLAALADADPGAEVLAPAEPWHGRFEPQPIHLRFYLLHQVEEFARHAGHADIIREQLDGVAVPALVLTVEGAPANPFFTPYEPAPGTIGA</sequence>
<dbReference type="InterPro" id="IPR034660">
    <property type="entry name" value="DinB/YfiT-like"/>
</dbReference>
<dbReference type="Gene3D" id="1.20.120.450">
    <property type="entry name" value="dinb family like domain"/>
    <property type="match status" value="1"/>
</dbReference>
<comment type="caution">
    <text evidence="1">The sequence shown here is derived from an EMBL/GenBank/DDBJ whole genome shotgun (WGS) entry which is preliminary data.</text>
</comment>
<gene>
    <name evidence="1" type="ORF">GCM10009788_10950</name>
</gene>
<protein>
    <submittedName>
        <fullName evidence="1">DinB family protein</fullName>
    </submittedName>
</protein>
<keyword evidence="2" id="KW-1185">Reference proteome</keyword>
<dbReference type="Proteomes" id="UP001500842">
    <property type="component" value="Unassembled WGS sequence"/>
</dbReference>
<accession>A0ABN2A1E0</accession>